<keyword evidence="11 14" id="KW-1015">Disulfide bond</keyword>
<evidence type="ECO:0000256" key="8">
    <source>
        <dbReference type="ARBA" id="ARBA00022989"/>
    </source>
</evidence>
<keyword evidence="9" id="KW-0297">G-protein coupled receptor</keyword>
<evidence type="ECO:0000313" key="20">
    <source>
        <dbReference type="Proteomes" id="UP000728032"/>
    </source>
</evidence>
<accession>A0A7R9LCV1</accession>
<feature type="transmembrane region" description="Helical" evidence="16">
    <location>
        <begin position="368"/>
        <end position="399"/>
    </location>
</feature>
<dbReference type="SMART" id="SM01330">
    <property type="entry name" value="Frizzled"/>
    <property type="match status" value="1"/>
</dbReference>
<feature type="transmembrane region" description="Helical" evidence="16">
    <location>
        <begin position="328"/>
        <end position="348"/>
    </location>
</feature>
<dbReference type="GO" id="GO:0004930">
    <property type="term" value="F:G protein-coupled receptor activity"/>
    <property type="evidence" value="ECO:0007669"/>
    <property type="project" value="UniProtKB-KW"/>
</dbReference>
<dbReference type="PRINTS" id="PR00489">
    <property type="entry name" value="FRIZZLED"/>
</dbReference>
<dbReference type="PANTHER" id="PTHR11309:SF126">
    <property type="entry name" value="FRIZZLED-2"/>
    <property type="match status" value="1"/>
</dbReference>
<organism evidence="19">
    <name type="scientific">Oppiella nova</name>
    <dbReference type="NCBI Taxonomy" id="334625"/>
    <lineage>
        <taxon>Eukaryota</taxon>
        <taxon>Metazoa</taxon>
        <taxon>Ecdysozoa</taxon>
        <taxon>Arthropoda</taxon>
        <taxon>Chelicerata</taxon>
        <taxon>Arachnida</taxon>
        <taxon>Acari</taxon>
        <taxon>Acariformes</taxon>
        <taxon>Sarcoptiformes</taxon>
        <taxon>Oribatida</taxon>
        <taxon>Brachypylina</taxon>
        <taxon>Oppioidea</taxon>
        <taxon>Oppiidae</taxon>
        <taxon>Oppiella</taxon>
    </lineage>
</organism>
<evidence type="ECO:0000256" key="3">
    <source>
        <dbReference type="ARBA" id="ARBA00022473"/>
    </source>
</evidence>
<evidence type="ECO:0000256" key="11">
    <source>
        <dbReference type="ARBA" id="ARBA00023157"/>
    </source>
</evidence>
<evidence type="ECO:0000256" key="7">
    <source>
        <dbReference type="ARBA" id="ARBA00022729"/>
    </source>
</evidence>
<dbReference type="GO" id="GO:0035567">
    <property type="term" value="P:non-canonical Wnt signaling pathway"/>
    <property type="evidence" value="ECO:0007669"/>
    <property type="project" value="TreeGrafter"/>
</dbReference>
<evidence type="ECO:0000256" key="5">
    <source>
        <dbReference type="ARBA" id="ARBA00022687"/>
    </source>
</evidence>
<keyword evidence="8 16" id="KW-1133">Transmembrane helix</keyword>
<dbReference type="CDD" id="cd07456">
    <property type="entry name" value="CRD_FZ5_like"/>
    <property type="match status" value="1"/>
</dbReference>
<keyword evidence="12" id="KW-0675">Receptor</keyword>
<keyword evidence="4" id="KW-1003">Cell membrane</keyword>
<name>A0A7R9LCV1_9ACAR</name>
<reference evidence="19" key="1">
    <citation type="submission" date="2020-11" db="EMBL/GenBank/DDBJ databases">
        <authorList>
            <person name="Tran Van P."/>
        </authorList>
    </citation>
    <scope>NUCLEOTIDE SEQUENCE</scope>
</reference>
<dbReference type="OrthoDB" id="10053709at2759"/>
<dbReference type="FunFam" id="1.10.2000.10:FF:000004">
    <property type="entry name" value="Frizzled class receptor 8a"/>
    <property type="match status" value="1"/>
</dbReference>
<evidence type="ECO:0000256" key="2">
    <source>
        <dbReference type="ARBA" id="ARBA00008077"/>
    </source>
</evidence>
<feature type="disulfide bond" evidence="14">
    <location>
        <begin position="51"/>
        <end position="112"/>
    </location>
</feature>
<feature type="transmembrane region" description="Helical" evidence="16">
    <location>
        <begin position="477"/>
        <end position="500"/>
    </location>
</feature>
<evidence type="ECO:0000256" key="14">
    <source>
        <dbReference type="PROSITE-ProRule" id="PRU00090"/>
    </source>
</evidence>
<keyword evidence="5" id="KW-0879">Wnt signaling pathway</keyword>
<feature type="region of interest" description="Disordered" evidence="15">
    <location>
        <begin position="175"/>
        <end position="240"/>
    </location>
</feature>
<feature type="transmembrane region" description="Helical" evidence="16">
    <location>
        <begin position="429"/>
        <end position="457"/>
    </location>
</feature>
<feature type="disulfide bond" evidence="14">
    <location>
        <begin position="127"/>
        <end position="151"/>
    </location>
</feature>
<dbReference type="Proteomes" id="UP000728032">
    <property type="component" value="Unassembled WGS sequence"/>
</dbReference>
<dbReference type="Gene3D" id="1.20.1070.10">
    <property type="entry name" value="Rhodopsin 7-helix transmembrane proteins"/>
    <property type="match status" value="2"/>
</dbReference>
<evidence type="ECO:0000256" key="15">
    <source>
        <dbReference type="SAM" id="MobiDB-lite"/>
    </source>
</evidence>
<comment type="similarity">
    <text evidence="2">Belongs to the G-protein coupled receptor Fz/Smo family.</text>
</comment>
<feature type="compositionally biased region" description="Polar residues" evidence="15">
    <location>
        <begin position="227"/>
        <end position="240"/>
    </location>
</feature>
<dbReference type="AlphaFoldDB" id="A0A7R9LCV1"/>
<sequence>MAKANKRLDCLPVVDMSCDMNSIYKKSNQLVMILFWIILWTGHVSSDKQRCEEISIPMCRGIGYNYTVMPNQFHHDTQEEAGLEVHQFWPLVEIQCSEDLRFFLCSMYAPICMDDYQGRLPACRSVCERAKHGCAPIMRHYGFAWPERMDCNDLPVYGDKQFLCMDSKEGATLTDNRMEQTLSSKPITPSNKDESIALNANSAKDKTTRPTNRKPINKGRGDHISRAGTSGSPTHSNGGLTPSDCKCECRHPLILAQDLDRRFNNRVETGGVANCLVPCKGVFFSKAEKDMAVFWIGIFAVVCCVCTSVTVLTFVIDMERFRYPERSIIFLSGCYLMVSIGYIMRSYIGHDPIACDGPLIRYQRTGPAPVVCVVVFLLIYFFGMASSVWWVILTITWFLSAGLKWSNEGIAGIRKLLKERVKADKLEKLMIRIGLFSFLYIVPGVVVVGCYLYEYYFRDVWQRQHNCRCDHTLETPYYSLFLLKYIMCLIVGITSGFWIWSTKTIDSWGRFYGRLCCGSSGSTRSANSQLIGGSQLAISNSRHPKHKHMTMVERAPGVLTVRYARRGGKGCSVSEGQCDACVRHLLNLSVEELRAQTLLTPESLQ</sequence>
<dbReference type="InterPro" id="IPR020067">
    <property type="entry name" value="Frizzled_dom"/>
</dbReference>
<feature type="disulfide bond" evidence="14">
    <location>
        <begin position="96"/>
        <end position="134"/>
    </location>
</feature>
<evidence type="ECO:0000259" key="17">
    <source>
        <dbReference type="PROSITE" id="PS50038"/>
    </source>
</evidence>
<gene>
    <name evidence="19" type="ORF">ONB1V03_LOCUS1935</name>
</gene>
<feature type="compositionally biased region" description="Polar residues" evidence="15">
    <location>
        <begin position="175"/>
        <end position="190"/>
    </location>
</feature>
<evidence type="ECO:0000256" key="9">
    <source>
        <dbReference type="ARBA" id="ARBA00023040"/>
    </source>
</evidence>
<keyword evidence="6 16" id="KW-0812">Transmembrane</keyword>
<dbReference type="InterPro" id="IPR015526">
    <property type="entry name" value="Frizzled/SFRP"/>
</dbReference>
<protein>
    <submittedName>
        <fullName evidence="19">Uncharacterized protein</fullName>
    </submittedName>
</protein>
<feature type="domain" description="FZ" evidence="17">
    <location>
        <begin position="46"/>
        <end position="167"/>
    </location>
</feature>
<dbReference type="GO" id="GO:0017147">
    <property type="term" value="F:Wnt-protein binding"/>
    <property type="evidence" value="ECO:0007669"/>
    <property type="project" value="TreeGrafter"/>
</dbReference>
<dbReference type="GO" id="GO:0042813">
    <property type="term" value="F:Wnt receptor activity"/>
    <property type="evidence" value="ECO:0007669"/>
    <property type="project" value="TreeGrafter"/>
</dbReference>
<feature type="disulfide bond" evidence="14">
    <location>
        <begin position="59"/>
        <end position="105"/>
    </location>
</feature>
<dbReference type="EMBL" id="CAJPVJ010000399">
    <property type="protein sequence ID" value="CAG2162339.1"/>
    <property type="molecule type" value="Genomic_DNA"/>
</dbReference>
<evidence type="ECO:0000256" key="13">
    <source>
        <dbReference type="ARBA" id="ARBA00023224"/>
    </source>
</evidence>
<evidence type="ECO:0000256" key="16">
    <source>
        <dbReference type="SAM" id="Phobius"/>
    </source>
</evidence>
<evidence type="ECO:0000313" key="19">
    <source>
        <dbReference type="EMBL" id="CAD7639346.1"/>
    </source>
</evidence>
<dbReference type="InterPro" id="IPR017981">
    <property type="entry name" value="GPCR_2-like_7TM"/>
</dbReference>
<dbReference type="SMART" id="SM00063">
    <property type="entry name" value="FRI"/>
    <property type="match status" value="1"/>
</dbReference>
<dbReference type="InterPro" id="IPR036790">
    <property type="entry name" value="Frizzled_dom_sf"/>
</dbReference>
<feature type="transmembrane region" description="Helical" evidence="16">
    <location>
        <begin position="292"/>
        <end position="316"/>
    </location>
</feature>
<evidence type="ECO:0000256" key="12">
    <source>
        <dbReference type="ARBA" id="ARBA00023170"/>
    </source>
</evidence>
<dbReference type="Pfam" id="PF01534">
    <property type="entry name" value="Frizzled"/>
    <property type="match status" value="1"/>
</dbReference>
<dbReference type="PROSITE" id="PS50038">
    <property type="entry name" value="FZ"/>
    <property type="match status" value="1"/>
</dbReference>
<keyword evidence="20" id="KW-1185">Reference proteome</keyword>
<evidence type="ECO:0000256" key="6">
    <source>
        <dbReference type="ARBA" id="ARBA00022692"/>
    </source>
</evidence>
<comment type="subcellular location">
    <subcellularLocation>
        <location evidence="1">Cell membrane</location>
        <topology evidence="1">Multi-pass membrane protein</topology>
    </subcellularLocation>
</comment>
<dbReference type="Pfam" id="PF01392">
    <property type="entry name" value="Fz"/>
    <property type="match status" value="1"/>
</dbReference>
<keyword evidence="7" id="KW-0732">Signal</keyword>
<proteinExistence type="inferred from homology"/>
<evidence type="ECO:0000259" key="18">
    <source>
        <dbReference type="PROSITE" id="PS50261"/>
    </source>
</evidence>
<evidence type="ECO:0000256" key="1">
    <source>
        <dbReference type="ARBA" id="ARBA00004651"/>
    </source>
</evidence>
<keyword evidence="13" id="KW-0807">Transducer</keyword>
<dbReference type="SUPFAM" id="SSF63501">
    <property type="entry name" value="Frizzled cysteine-rich domain"/>
    <property type="match status" value="1"/>
</dbReference>
<feature type="domain" description="G-protein coupled receptors family 2 profile 2" evidence="18">
    <location>
        <begin position="290"/>
        <end position="408"/>
    </location>
</feature>
<evidence type="ECO:0000256" key="10">
    <source>
        <dbReference type="ARBA" id="ARBA00023136"/>
    </source>
</evidence>
<dbReference type="EMBL" id="OC915224">
    <property type="protein sequence ID" value="CAD7639346.1"/>
    <property type="molecule type" value="Genomic_DNA"/>
</dbReference>
<dbReference type="GO" id="GO:0060070">
    <property type="term" value="P:canonical Wnt signaling pathway"/>
    <property type="evidence" value="ECO:0007669"/>
    <property type="project" value="TreeGrafter"/>
</dbReference>
<dbReference type="GO" id="GO:0005886">
    <property type="term" value="C:plasma membrane"/>
    <property type="evidence" value="ECO:0007669"/>
    <property type="project" value="UniProtKB-SubCell"/>
</dbReference>
<dbReference type="PANTHER" id="PTHR11309">
    <property type="entry name" value="FRIZZLED"/>
    <property type="match status" value="1"/>
</dbReference>
<keyword evidence="3" id="KW-0217">Developmental protein</keyword>
<dbReference type="Gene3D" id="1.10.2000.10">
    <property type="entry name" value="Frizzled cysteine-rich domain"/>
    <property type="match status" value="1"/>
</dbReference>
<feature type="disulfide bond" evidence="14">
    <location>
        <begin position="123"/>
        <end position="164"/>
    </location>
</feature>
<dbReference type="InterPro" id="IPR000539">
    <property type="entry name" value="Frizzled/Smoothened_7TM"/>
</dbReference>
<dbReference type="PROSITE" id="PS50261">
    <property type="entry name" value="G_PROTEIN_RECEP_F2_4"/>
    <property type="match status" value="1"/>
</dbReference>
<evidence type="ECO:0000256" key="4">
    <source>
        <dbReference type="ARBA" id="ARBA00022475"/>
    </source>
</evidence>
<keyword evidence="10 16" id="KW-0472">Membrane</keyword>